<dbReference type="EMBL" id="OU466857">
    <property type="protein sequence ID" value="CAH2036049.1"/>
    <property type="molecule type" value="Genomic_DNA"/>
</dbReference>
<comment type="similarity">
    <text evidence="3">Belongs to the PMEI family.</text>
</comment>
<dbReference type="Proteomes" id="UP000836841">
    <property type="component" value="Chromosome 1"/>
</dbReference>
<dbReference type="InterPro" id="IPR035513">
    <property type="entry name" value="Invertase/methylesterase_inhib"/>
</dbReference>
<dbReference type="AlphaFoldDB" id="A0AAU9R8H9"/>
<evidence type="ECO:0000313" key="5">
    <source>
        <dbReference type="EMBL" id="CAH2036049.1"/>
    </source>
</evidence>
<reference evidence="5 6" key="1">
    <citation type="submission" date="2022-03" db="EMBL/GenBank/DDBJ databases">
        <authorList>
            <person name="Nunn A."/>
            <person name="Chopra R."/>
            <person name="Nunn A."/>
            <person name="Contreras Garrido A."/>
        </authorList>
    </citation>
    <scope>NUCLEOTIDE SEQUENCE [LARGE SCALE GENOMIC DNA]</scope>
</reference>
<organism evidence="5 6">
    <name type="scientific">Thlaspi arvense</name>
    <name type="common">Field penny-cress</name>
    <dbReference type="NCBI Taxonomy" id="13288"/>
    <lineage>
        <taxon>Eukaryota</taxon>
        <taxon>Viridiplantae</taxon>
        <taxon>Streptophyta</taxon>
        <taxon>Embryophyta</taxon>
        <taxon>Tracheophyta</taxon>
        <taxon>Spermatophyta</taxon>
        <taxon>Magnoliopsida</taxon>
        <taxon>eudicotyledons</taxon>
        <taxon>Gunneridae</taxon>
        <taxon>Pentapetalae</taxon>
        <taxon>rosids</taxon>
        <taxon>malvids</taxon>
        <taxon>Brassicales</taxon>
        <taxon>Brassicaceae</taxon>
        <taxon>Thlaspideae</taxon>
        <taxon>Thlaspi</taxon>
    </lineage>
</organism>
<evidence type="ECO:0000256" key="2">
    <source>
        <dbReference type="ARBA" id="ARBA00023157"/>
    </source>
</evidence>
<evidence type="ECO:0000256" key="3">
    <source>
        <dbReference type="ARBA" id="ARBA00038471"/>
    </source>
</evidence>
<dbReference type="Pfam" id="PF04043">
    <property type="entry name" value="PMEI"/>
    <property type="match status" value="1"/>
</dbReference>
<feature type="non-terminal residue" evidence="5">
    <location>
        <position position="1"/>
    </location>
</feature>
<sequence length="134" mass="15118">MLLKAAAKDRNMKYDFCVESLESDPHSKNATSIKGLVIASTKNAAYNTINVERITKTILNERKTSPGNKAALRDCIELYKDANSFLNKALTSVKSQDYRRANEYLISAFDAPRICEDIFIKIKKAKSPIRDENN</sequence>
<dbReference type="CDD" id="cd15795">
    <property type="entry name" value="PMEI-Pla_a_1_like"/>
    <property type="match status" value="1"/>
</dbReference>
<dbReference type="InterPro" id="IPR034088">
    <property type="entry name" value="Pla_a_1-like"/>
</dbReference>
<evidence type="ECO:0000313" key="6">
    <source>
        <dbReference type="Proteomes" id="UP000836841"/>
    </source>
</evidence>
<evidence type="ECO:0000259" key="4">
    <source>
        <dbReference type="SMART" id="SM00856"/>
    </source>
</evidence>
<dbReference type="PANTHER" id="PTHR35357:SF17">
    <property type="entry name" value="PECTINESTERASE INHIBITOR 12"/>
    <property type="match status" value="1"/>
</dbReference>
<feature type="domain" description="Pectinesterase inhibitor" evidence="4">
    <location>
        <begin position="2"/>
        <end position="134"/>
    </location>
</feature>
<keyword evidence="1" id="KW-0732">Signal</keyword>
<dbReference type="GO" id="GO:0005576">
    <property type="term" value="C:extracellular region"/>
    <property type="evidence" value="ECO:0007669"/>
    <property type="project" value="UniProtKB-ARBA"/>
</dbReference>
<name>A0AAU9R8H9_THLAR</name>
<evidence type="ECO:0000256" key="1">
    <source>
        <dbReference type="ARBA" id="ARBA00022729"/>
    </source>
</evidence>
<accession>A0AAU9R8H9</accession>
<dbReference type="SMART" id="SM00856">
    <property type="entry name" value="PMEI"/>
    <property type="match status" value="1"/>
</dbReference>
<proteinExistence type="inferred from homology"/>
<dbReference type="NCBIfam" id="TIGR01614">
    <property type="entry name" value="PME_inhib"/>
    <property type="match status" value="1"/>
</dbReference>
<protein>
    <recommendedName>
        <fullName evidence="4">Pectinesterase inhibitor domain-containing protein</fullName>
    </recommendedName>
</protein>
<keyword evidence="2" id="KW-1015">Disulfide bond</keyword>
<keyword evidence="6" id="KW-1185">Reference proteome</keyword>
<dbReference type="GO" id="GO:0004857">
    <property type="term" value="F:enzyme inhibitor activity"/>
    <property type="evidence" value="ECO:0007669"/>
    <property type="project" value="InterPro"/>
</dbReference>
<dbReference type="PANTHER" id="PTHR35357">
    <property type="entry name" value="OS02G0537100 PROTEIN"/>
    <property type="match status" value="1"/>
</dbReference>
<dbReference type="InterPro" id="IPR006501">
    <property type="entry name" value="Pectinesterase_inhib_dom"/>
</dbReference>
<dbReference type="Gene3D" id="1.20.140.40">
    <property type="entry name" value="Invertase/pectin methylesterase inhibitor family protein"/>
    <property type="match status" value="1"/>
</dbReference>
<dbReference type="SUPFAM" id="SSF101148">
    <property type="entry name" value="Plant invertase/pectin methylesterase inhibitor"/>
    <property type="match status" value="1"/>
</dbReference>
<gene>
    <name evidence="5" type="ORF">TAV2_LOCUS744</name>
</gene>
<dbReference type="FunFam" id="1.20.140.40:FF:000002">
    <property type="entry name" value="Putative invertase inhibitor"/>
    <property type="match status" value="1"/>
</dbReference>